<dbReference type="PANTHER" id="PTHR33990">
    <property type="entry name" value="PROTEIN YJDN-RELATED"/>
    <property type="match status" value="1"/>
</dbReference>
<feature type="domain" description="PhnB-like" evidence="1">
    <location>
        <begin position="4"/>
        <end position="119"/>
    </location>
</feature>
<geneLocation type="plasmid" evidence="2">
    <name>pRSPA01</name>
</geneLocation>
<evidence type="ECO:0000313" key="2">
    <source>
        <dbReference type="EMBL" id="ABP72498.1"/>
    </source>
</evidence>
<dbReference type="Pfam" id="PF06983">
    <property type="entry name" value="3-dmu-9_3-mt"/>
    <property type="match status" value="1"/>
</dbReference>
<dbReference type="PIRSF" id="PIRSF021700">
    <property type="entry name" value="3_dmu_93_MTrfase"/>
    <property type="match status" value="1"/>
</dbReference>
<dbReference type="EMBL" id="CP000662">
    <property type="protein sequence ID" value="ABP72498.1"/>
    <property type="molecule type" value="Genomic_DNA"/>
</dbReference>
<gene>
    <name evidence="2" type="ordered locus">Rsph17025_3630</name>
</gene>
<accession>A4WYN4</accession>
<dbReference type="SUPFAM" id="SSF54593">
    <property type="entry name" value="Glyoxalase/Bleomycin resistance protein/Dihydroxybiphenyl dioxygenase"/>
    <property type="match status" value="1"/>
</dbReference>
<dbReference type="PANTHER" id="PTHR33990:SF2">
    <property type="entry name" value="PHNB-LIKE DOMAIN-CONTAINING PROTEIN"/>
    <property type="match status" value="1"/>
</dbReference>
<dbReference type="AlphaFoldDB" id="A4WYN4"/>
<dbReference type="InterPro" id="IPR028973">
    <property type="entry name" value="PhnB-like"/>
</dbReference>
<dbReference type="CDD" id="cd06588">
    <property type="entry name" value="PhnB_like"/>
    <property type="match status" value="1"/>
</dbReference>
<dbReference type="Gene3D" id="3.10.180.10">
    <property type="entry name" value="2,3-Dihydroxybiphenyl 1,2-Dioxygenase, domain 1"/>
    <property type="match status" value="1"/>
</dbReference>
<proteinExistence type="predicted"/>
<dbReference type="InterPro" id="IPR009725">
    <property type="entry name" value="3_dmu_93_MTrfase"/>
</dbReference>
<reference evidence="2" key="1">
    <citation type="submission" date="2007-04" db="EMBL/GenBank/DDBJ databases">
        <title>Complete sequence of plasmid pRSPA01 of Rhodobacter sphaeroides ATCC 17025.</title>
        <authorList>
            <consortium name="US DOE Joint Genome Institute"/>
            <person name="Copeland A."/>
            <person name="Lucas S."/>
            <person name="Lapidus A."/>
            <person name="Barry K."/>
            <person name="Detter J.C."/>
            <person name="Glavina del Rio T."/>
            <person name="Hammon N."/>
            <person name="Israni S."/>
            <person name="Dalin E."/>
            <person name="Tice H."/>
            <person name="Pitluck S."/>
            <person name="Chertkov O."/>
            <person name="Brettin T."/>
            <person name="Bruce D."/>
            <person name="Han C."/>
            <person name="Schmutz J."/>
            <person name="Larimer F."/>
            <person name="Land M."/>
            <person name="Hauser L."/>
            <person name="Kyrpides N."/>
            <person name="Kim E."/>
            <person name="Richardson P."/>
            <person name="Mackenzie C."/>
            <person name="Choudhary M."/>
            <person name="Donohue T.J."/>
            <person name="Kaplan S."/>
        </authorList>
    </citation>
    <scope>NUCLEOTIDE SEQUENCE [LARGE SCALE GENOMIC DNA]</scope>
    <source>
        <strain evidence="2">ATCC 17025</strain>
        <plasmid evidence="2">pRSPA01</plasmid>
    </source>
</reference>
<dbReference type="InterPro" id="IPR029068">
    <property type="entry name" value="Glyas_Bleomycin-R_OHBP_Dase"/>
</dbReference>
<evidence type="ECO:0000259" key="1">
    <source>
        <dbReference type="Pfam" id="PF06983"/>
    </source>
</evidence>
<protein>
    <recommendedName>
        <fullName evidence="1">PhnB-like domain-containing protein</fullName>
    </recommendedName>
</protein>
<organism evidence="2">
    <name type="scientific">Cereibacter sphaeroides (strain ATCC 17025 / ATH 2.4.3)</name>
    <name type="common">Rhodobacter sphaeroides</name>
    <dbReference type="NCBI Taxonomy" id="349102"/>
    <lineage>
        <taxon>Bacteria</taxon>
        <taxon>Pseudomonadati</taxon>
        <taxon>Pseudomonadota</taxon>
        <taxon>Alphaproteobacteria</taxon>
        <taxon>Rhodobacterales</taxon>
        <taxon>Paracoccaceae</taxon>
        <taxon>Cereibacter</taxon>
    </lineage>
</organism>
<dbReference type="HOGENOM" id="CLU_046006_22_0_5"/>
<sequence precursor="true">MIPKATLCLWFDRDAEEAARFYAETFPDSHLGSVHRAPADYPSGRKGDVLTVQFTVCGLPCLGLNGGPAFPQTEAFSFQIMTEDQAETDRLWNAIIAKGGRESDCGWCKDRWGMNWQITPCVLTEALVAGGEEGRRAFEAMMTMRKIDVAAIEAARRGASQEEHP</sequence>
<keyword evidence="2" id="KW-0614">Plasmid</keyword>
<dbReference type="BioCyc" id="RSPH349102:G1G8M-3734-MONOMER"/>
<name>A4WYN4_CERS5</name>
<dbReference type="KEGG" id="rsq:Rsph17025_3630"/>